<keyword evidence="7" id="KW-1185">Reference proteome</keyword>
<comment type="caution">
    <text evidence="6">The sequence shown here is derived from an EMBL/GenBank/DDBJ whole genome shotgun (WGS) entry which is preliminary data.</text>
</comment>
<gene>
    <name evidence="6" type="ORF">DFH08DRAFT_843294</name>
</gene>
<evidence type="ECO:0000256" key="1">
    <source>
        <dbReference type="ARBA" id="ARBA00022801"/>
    </source>
</evidence>
<protein>
    <submittedName>
        <fullName evidence="6">Sphingomyelin phosphodiesterase</fullName>
    </submittedName>
</protein>
<feature type="domain" description="Calcineurin-like phosphoesterase" evidence="5">
    <location>
        <begin position="233"/>
        <end position="514"/>
    </location>
</feature>
<dbReference type="GO" id="GO:0005615">
    <property type="term" value="C:extracellular space"/>
    <property type="evidence" value="ECO:0007669"/>
    <property type="project" value="TreeGrafter"/>
</dbReference>
<reference evidence="6" key="1">
    <citation type="submission" date="2023-03" db="EMBL/GenBank/DDBJ databases">
        <title>Massive genome expansion in bonnet fungi (Mycena s.s.) driven by repeated elements and novel gene families across ecological guilds.</title>
        <authorList>
            <consortium name="Lawrence Berkeley National Laboratory"/>
            <person name="Harder C.B."/>
            <person name="Miyauchi S."/>
            <person name="Viragh M."/>
            <person name="Kuo A."/>
            <person name="Thoen E."/>
            <person name="Andreopoulos B."/>
            <person name="Lu D."/>
            <person name="Skrede I."/>
            <person name="Drula E."/>
            <person name="Henrissat B."/>
            <person name="Morin E."/>
            <person name="Kohler A."/>
            <person name="Barry K."/>
            <person name="LaButti K."/>
            <person name="Morin E."/>
            <person name="Salamov A."/>
            <person name="Lipzen A."/>
            <person name="Mereny Z."/>
            <person name="Hegedus B."/>
            <person name="Baldrian P."/>
            <person name="Stursova M."/>
            <person name="Weitz H."/>
            <person name="Taylor A."/>
            <person name="Grigoriev I.V."/>
            <person name="Nagy L.G."/>
            <person name="Martin F."/>
            <person name="Kauserud H."/>
        </authorList>
    </citation>
    <scope>NUCLEOTIDE SEQUENCE</scope>
    <source>
        <strain evidence="6">CBHHK002</strain>
    </source>
</reference>
<dbReference type="PANTHER" id="PTHR10340:SF27">
    <property type="entry name" value="ACL091CP"/>
    <property type="match status" value="1"/>
</dbReference>
<proteinExistence type="predicted"/>
<evidence type="ECO:0000313" key="6">
    <source>
        <dbReference type="EMBL" id="KAJ7361161.1"/>
    </source>
</evidence>
<evidence type="ECO:0000256" key="2">
    <source>
        <dbReference type="ARBA" id="ARBA00023180"/>
    </source>
</evidence>
<feature type="signal peptide" evidence="4">
    <location>
        <begin position="1"/>
        <end position="26"/>
    </location>
</feature>
<dbReference type="Pfam" id="PF00149">
    <property type="entry name" value="Metallophos"/>
    <property type="match status" value="1"/>
</dbReference>
<sequence length="685" mass="73809">MWSWIMLQSALAAASVLAVGTKGASGANTPSAFTAPGAFPTSMFTKYYNDPKQTASQVQPVIKDPVETGVVYPLSLTSPDSIPTNDTTDPHPLPPTASSSQLLKAAFDQIIAISTNPTFGTNTCARCQAGLEVAKFLAMASPASGPELAVQLCTHFNFNSACGTQFSRLALGSVITQVVANANAGGLDGQMLCQNFLGLCPLPPASPLNLTSWFTKPKPSPLPALKKPSGKRLKVLHLSDLHLDPRYATGSEANCSAGPCCRKHVFNSNSPNVTLSPASRFGAYLCDTPLSLTVAAMQAIPPLTGTEDTGFSFSIYTGDLVSHDPDNQLSRAYVEYTETLLYNLFRKTLGSGPVYAVLGNHDSYNQAQDAPHMLGGALASQFSWNYDHLAALWQHENWLPESAVALAKAHYSAYMVKRQDGLRVISLNTDMWYKANYFNYINLDAPDNSGMLRFLTDELQAAEDAGDRVWIVGHVLSGWDGSNPLVNPTDLFYQIVDRYSPHVIANIFFGHTHEDQASIFYANNATDISAQNALVTSWMGPSITPGSRMNSGFRMYEVDSATFEVLDAHTWRSDVSAFPALDAQLEVGPTFEFEYSTRETYAPSVLGGWGANDPLNATFWHLVTEAMEANSSLVATFNTLQGKSSILTQPCTGDCIKAKICYIRSGSAAIAKQNCIQGFGSVQGG</sequence>
<evidence type="ECO:0000256" key="4">
    <source>
        <dbReference type="SAM" id="SignalP"/>
    </source>
</evidence>
<dbReference type="GO" id="GO:0008081">
    <property type="term" value="F:phosphoric diester hydrolase activity"/>
    <property type="evidence" value="ECO:0007669"/>
    <property type="project" value="TreeGrafter"/>
</dbReference>
<dbReference type="SUPFAM" id="SSF56300">
    <property type="entry name" value="Metallo-dependent phosphatases"/>
    <property type="match status" value="1"/>
</dbReference>
<dbReference type="PANTHER" id="PTHR10340">
    <property type="entry name" value="SPHINGOMYELIN PHOSPHODIESTERASE"/>
    <property type="match status" value="1"/>
</dbReference>
<dbReference type="CDD" id="cd00842">
    <property type="entry name" value="MPP_ASMase"/>
    <property type="match status" value="1"/>
</dbReference>
<evidence type="ECO:0000256" key="3">
    <source>
        <dbReference type="SAM" id="MobiDB-lite"/>
    </source>
</evidence>
<dbReference type="InterPro" id="IPR029052">
    <property type="entry name" value="Metallo-depent_PP-like"/>
</dbReference>
<dbReference type="InterPro" id="IPR004843">
    <property type="entry name" value="Calcineurin-like_PHP"/>
</dbReference>
<name>A0AAD7EZM0_9AGAR</name>
<evidence type="ECO:0000313" key="7">
    <source>
        <dbReference type="Proteomes" id="UP001218218"/>
    </source>
</evidence>
<keyword evidence="1" id="KW-0378">Hydrolase</keyword>
<feature type="compositionally biased region" description="Polar residues" evidence="3">
    <location>
        <begin position="78"/>
        <end position="87"/>
    </location>
</feature>
<evidence type="ECO:0000259" key="5">
    <source>
        <dbReference type="Pfam" id="PF00149"/>
    </source>
</evidence>
<feature type="chain" id="PRO_5042233718" evidence="4">
    <location>
        <begin position="27"/>
        <end position="685"/>
    </location>
</feature>
<dbReference type="Gene3D" id="3.60.21.10">
    <property type="match status" value="1"/>
</dbReference>
<dbReference type="InterPro" id="IPR041805">
    <property type="entry name" value="ASMase/PPN1_MPP"/>
</dbReference>
<keyword evidence="4" id="KW-0732">Signal</keyword>
<accession>A0AAD7EZM0</accession>
<feature type="region of interest" description="Disordered" evidence="3">
    <location>
        <begin position="78"/>
        <end position="98"/>
    </location>
</feature>
<organism evidence="6 7">
    <name type="scientific">Mycena albidolilacea</name>
    <dbReference type="NCBI Taxonomy" id="1033008"/>
    <lineage>
        <taxon>Eukaryota</taxon>
        <taxon>Fungi</taxon>
        <taxon>Dikarya</taxon>
        <taxon>Basidiomycota</taxon>
        <taxon>Agaricomycotina</taxon>
        <taxon>Agaricomycetes</taxon>
        <taxon>Agaricomycetidae</taxon>
        <taxon>Agaricales</taxon>
        <taxon>Marasmiineae</taxon>
        <taxon>Mycenaceae</taxon>
        <taxon>Mycena</taxon>
    </lineage>
</organism>
<dbReference type="EMBL" id="JARIHO010000005">
    <property type="protein sequence ID" value="KAJ7361161.1"/>
    <property type="molecule type" value="Genomic_DNA"/>
</dbReference>
<dbReference type="Proteomes" id="UP001218218">
    <property type="component" value="Unassembled WGS sequence"/>
</dbReference>
<dbReference type="AlphaFoldDB" id="A0AAD7EZM0"/>
<keyword evidence="2" id="KW-0325">Glycoprotein</keyword>